<dbReference type="AlphaFoldDB" id="A0A8H6MLY4"/>
<dbReference type="PANTHER" id="PTHR46910:SF1">
    <property type="entry name" value="MISCELLANEOUS ZN(II)2CYS6 TRANSCRIPTION FACTOR (EUROFUNG)-RELATED"/>
    <property type="match status" value="1"/>
</dbReference>
<dbReference type="EMBL" id="WIGN01000303">
    <property type="protein sequence ID" value="KAF6800909.1"/>
    <property type="molecule type" value="Genomic_DNA"/>
</dbReference>
<dbReference type="Proteomes" id="UP000652219">
    <property type="component" value="Unassembled WGS sequence"/>
</dbReference>
<feature type="region of interest" description="Disordered" evidence="3">
    <location>
        <begin position="375"/>
        <end position="400"/>
    </location>
</feature>
<dbReference type="GO" id="GO:0000981">
    <property type="term" value="F:DNA-binding transcription factor activity, RNA polymerase II-specific"/>
    <property type="evidence" value="ECO:0007669"/>
    <property type="project" value="InterPro"/>
</dbReference>
<dbReference type="SMART" id="SM00066">
    <property type="entry name" value="GAL4"/>
    <property type="match status" value="1"/>
</dbReference>
<dbReference type="Pfam" id="PF04082">
    <property type="entry name" value="Fungal_trans"/>
    <property type="match status" value="1"/>
</dbReference>
<feature type="region of interest" description="Disordered" evidence="3">
    <location>
        <begin position="1"/>
        <end position="31"/>
    </location>
</feature>
<dbReference type="PROSITE" id="PS50048">
    <property type="entry name" value="ZN2_CY6_FUNGAL_2"/>
    <property type="match status" value="1"/>
</dbReference>
<evidence type="ECO:0000256" key="2">
    <source>
        <dbReference type="ARBA" id="ARBA00023242"/>
    </source>
</evidence>
<name>A0A8H6MLY4_9PEZI</name>
<comment type="caution">
    <text evidence="5">The sequence shown here is derived from an EMBL/GenBank/DDBJ whole genome shotgun (WGS) entry which is preliminary data.</text>
</comment>
<evidence type="ECO:0000259" key="4">
    <source>
        <dbReference type="PROSITE" id="PS50048"/>
    </source>
</evidence>
<sequence length="810" mass="88317">MNSPSSSTAMTDSMSSSGEQQPGIPATQPHSKRIRLSLACNQCRKRKVRCDAQTPKCHNCILRSDDCQTTNPRNPKENAIRRWASKSSTTGRSDGSVLEGSDTPRDRRLRTASPRPRHYLSPAYDDGSEGEDPASRRMSWVAQAYRANVQDNESGHESHDHSDLNPDMAMNTDESPHRLKFMGGSSVQSLTMFADLFFRKRGLRTISPYFRHGMHHVEEFQLPLSLQIPSLPILSTLDAYLDVYMKRIHPLFPVFDEKTIRSEMGRLVSLQEAETNPGGLQNAVDFSQVPLLVSIYSIICIGADEDTGTVTDVGTHFLTAAYGLLAHVISTPYLASVQALVLLTIALRGRSKEGQGWQTLGQAIRIAHSIGLHRHASTRHPKSPTAAAAGSAPSPGYQGSRRLHSQLWWSCYTLEKLMELETGRPSAIHDSDCDQRLPDPVPVPAAGLMATSPGSTERQTIDYFQPWASLSRIISSISAHIYRRSGQSQTSRVLLGDTVRLDAALAEWAQSLPAETRPPGPNGGSAILCETGHRHLAVFLAVHYHHALISLHRAALVFPEAQYRTHVNSQADSAGLSAVELTRLRRGAEICIGSARAMVRLIGEMADDSTTVARPRTGGGVVMQGEAHPGRSESVVFTITQPLISAVALALHILKQPGSRLARSDLELLGIAAQYAEEQYLKVKQSPRFIQACSMLRSNMSEIVFSQHQQQYGGGGGGGGSHTHTYRGSIAPEGLAWRGEEETTPIESSSMGNAGSEMGIMDLELPDLTGMFTEISNADLFGGVRLEDLWGMLGTDTQVNEGTDGSWSRP</sequence>
<feature type="compositionally biased region" description="Low complexity" evidence="3">
    <location>
        <begin position="386"/>
        <end position="396"/>
    </location>
</feature>
<dbReference type="CDD" id="cd00067">
    <property type="entry name" value="GAL4"/>
    <property type="match status" value="1"/>
</dbReference>
<feature type="region of interest" description="Disordered" evidence="3">
    <location>
        <begin position="63"/>
        <end position="136"/>
    </location>
</feature>
<dbReference type="PROSITE" id="PS00463">
    <property type="entry name" value="ZN2_CY6_FUNGAL_1"/>
    <property type="match status" value="1"/>
</dbReference>
<accession>A0A8H6MLY4</accession>
<keyword evidence="6" id="KW-1185">Reference proteome</keyword>
<organism evidence="5 6">
    <name type="scientific">Colletotrichum sojae</name>
    <dbReference type="NCBI Taxonomy" id="2175907"/>
    <lineage>
        <taxon>Eukaryota</taxon>
        <taxon>Fungi</taxon>
        <taxon>Dikarya</taxon>
        <taxon>Ascomycota</taxon>
        <taxon>Pezizomycotina</taxon>
        <taxon>Sordariomycetes</taxon>
        <taxon>Hypocreomycetidae</taxon>
        <taxon>Glomerellales</taxon>
        <taxon>Glomerellaceae</taxon>
        <taxon>Colletotrichum</taxon>
        <taxon>Colletotrichum orchidearum species complex</taxon>
    </lineage>
</organism>
<evidence type="ECO:0000256" key="1">
    <source>
        <dbReference type="ARBA" id="ARBA00022723"/>
    </source>
</evidence>
<feature type="compositionally biased region" description="Basic residues" evidence="3">
    <location>
        <begin position="107"/>
        <end position="118"/>
    </location>
</feature>
<keyword evidence="1" id="KW-0479">Metal-binding</keyword>
<feature type="domain" description="Zn(2)-C6 fungal-type" evidence="4">
    <location>
        <begin position="39"/>
        <end position="69"/>
    </location>
</feature>
<gene>
    <name evidence="5" type="ORF">CSOJ01_12171</name>
</gene>
<dbReference type="SMART" id="SM00906">
    <property type="entry name" value="Fungal_trans"/>
    <property type="match status" value="1"/>
</dbReference>
<dbReference type="InterPro" id="IPR001138">
    <property type="entry name" value="Zn2Cys6_DnaBD"/>
</dbReference>
<dbReference type="Gene3D" id="4.10.240.10">
    <property type="entry name" value="Zn(2)-C6 fungal-type DNA-binding domain"/>
    <property type="match status" value="1"/>
</dbReference>
<dbReference type="GO" id="GO:0003677">
    <property type="term" value="F:DNA binding"/>
    <property type="evidence" value="ECO:0007669"/>
    <property type="project" value="InterPro"/>
</dbReference>
<evidence type="ECO:0000256" key="3">
    <source>
        <dbReference type="SAM" id="MobiDB-lite"/>
    </source>
</evidence>
<dbReference type="GO" id="GO:0006351">
    <property type="term" value="P:DNA-templated transcription"/>
    <property type="evidence" value="ECO:0007669"/>
    <property type="project" value="InterPro"/>
</dbReference>
<dbReference type="CDD" id="cd12148">
    <property type="entry name" value="fungal_TF_MHR"/>
    <property type="match status" value="1"/>
</dbReference>
<dbReference type="GO" id="GO:0008270">
    <property type="term" value="F:zinc ion binding"/>
    <property type="evidence" value="ECO:0007669"/>
    <property type="project" value="InterPro"/>
</dbReference>
<proteinExistence type="predicted"/>
<feature type="compositionally biased region" description="Low complexity" evidence="3">
    <location>
        <begin position="1"/>
        <end position="17"/>
    </location>
</feature>
<dbReference type="PANTHER" id="PTHR46910">
    <property type="entry name" value="TRANSCRIPTION FACTOR PDR1"/>
    <property type="match status" value="1"/>
</dbReference>
<dbReference type="SUPFAM" id="SSF57701">
    <property type="entry name" value="Zn2/Cys6 DNA-binding domain"/>
    <property type="match status" value="1"/>
</dbReference>
<keyword evidence="2" id="KW-0539">Nucleus</keyword>
<evidence type="ECO:0000313" key="5">
    <source>
        <dbReference type="EMBL" id="KAF6800909.1"/>
    </source>
</evidence>
<protein>
    <submittedName>
        <fullName evidence="5">Fungal specific transcription factor domain-containing protein</fullName>
    </submittedName>
</protein>
<dbReference type="InterPro" id="IPR007219">
    <property type="entry name" value="XnlR_reg_dom"/>
</dbReference>
<dbReference type="Pfam" id="PF00172">
    <property type="entry name" value="Zn_clus"/>
    <property type="match status" value="1"/>
</dbReference>
<dbReference type="InterPro" id="IPR036864">
    <property type="entry name" value="Zn2-C6_fun-type_DNA-bd_sf"/>
</dbReference>
<dbReference type="InterPro" id="IPR050987">
    <property type="entry name" value="AtrR-like"/>
</dbReference>
<evidence type="ECO:0000313" key="6">
    <source>
        <dbReference type="Proteomes" id="UP000652219"/>
    </source>
</evidence>
<reference evidence="5 6" key="1">
    <citation type="journal article" date="2020" name="Phytopathology">
        <title>Genome Sequence Resources of Colletotrichum truncatum, C. plurivorum, C. musicola, and C. sojae: Four Species Pathogenic to Soybean (Glycine max).</title>
        <authorList>
            <person name="Rogerio F."/>
            <person name="Boufleur T.R."/>
            <person name="Ciampi-Guillardi M."/>
            <person name="Sukno S.A."/>
            <person name="Thon M.R."/>
            <person name="Massola Junior N.S."/>
            <person name="Baroncelli R."/>
        </authorList>
    </citation>
    <scope>NUCLEOTIDE SEQUENCE [LARGE SCALE GENOMIC DNA]</scope>
    <source>
        <strain evidence="5 6">LFN0009</strain>
    </source>
</reference>